<sequence>MNREVYKRKWLIPKLSQSLLDLLSLRIIIPHLCFLPHRSYKNKIKRISASKSFARFSSNMQFSIGAVMLAVILLGHGCLGQRQQEQLDVIEPEQQTQERRPHVAILKQINQINKDGSYTYGFEASDGSFRVETRDVNGHVKGRYGYIDEFGEVKAVAYESGKAQGFAPRGQHLPALPRPSKSGGNIGEDDEFGTDEDWNSVDADQDGIPDKPRPKEERPVVTTKPPRTTPRPTRPAAVFTAAEDAPQPPFQQQRPQFQPQQFQLQPQQFRFQPQPQDVQQFRDDRQQQRFSEPIFPSQFRSIPAGFPQQRSFDSVPFSFQPQQPRE</sequence>
<dbReference type="InterPro" id="IPR000618">
    <property type="entry name" value="Insect_cuticle"/>
</dbReference>
<keyword evidence="3" id="KW-1133">Transmembrane helix</keyword>
<dbReference type="Pfam" id="PF00379">
    <property type="entry name" value="Chitin_bind_4"/>
    <property type="match status" value="1"/>
</dbReference>
<evidence type="ECO:0000256" key="3">
    <source>
        <dbReference type="SAM" id="Phobius"/>
    </source>
</evidence>
<feature type="region of interest" description="Disordered" evidence="2">
    <location>
        <begin position="165"/>
        <end position="236"/>
    </location>
</feature>
<evidence type="ECO:0000256" key="2">
    <source>
        <dbReference type="SAM" id="MobiDB-lite"/>
    </source>
</evidence>
<dbReference type="GO" id="GO:0008010">
    <property type="term" value="F:structural constituent of chitin-based larval cuticle"/>
    <property type="evidence" value="ECO:0007669"/>
    <property type="project" value="TreeGrafter"/>
</dbReference>
<protein>
    <submittedName>
        <fullName evidence="4">Uncharacterized protein</fullName>
    </submittedName>
</protein>
<dbReference type="PROSITE" id="PS51155">
    <property type="entry name" value="CHIT_BIND_RR_2"/>
    <property type="match status" value="1"/>
</dbReference>
<dbReference type="InterPro" id="IPR050468">
    <property type="entry name" value="Cuticle_Struct_Prot"/>
</dbReference>
<proteinExistence type="predicted"/>
<keyword evidence="1" id="KW-0193">Cuticle</keyword>
<dbReference type="PANTHER" id="PTHR10380">
    <property type="entry name" value="CUTICLE PROTEIN"/>
    <property type="match status" value="1"/>
</dbReference>
<feature type="compositionally biased region" description="Acidic residues" evidence="2">
    <location>
        <begin position="187"/>
        <end position="207"/>
    </location>
</feature>
<dbReference type="GeneID" id="116925778"/>
<accession>A0A0P4XVD4</accession>
<dbReference type="PANTHER" id="PTHR10380:SF234">
    <property type="entry name" value="CUTICULAR PROTEIN 97EA, ISOFORM A"/>
    <property type="match status" value="1"/>
</dbReference>
<dbReference type="OrthoDB" id="6371055at2759"/>
<dbReference type="EMBL" id="GDIP01238492">
    <property type="protein sequence ID" value="JAI84909.1"/>
    <property type="molecule type" value="Transcribed_RNA"/>
</dbReference>
<keyword evidence="3" id="KW-0472">Membrane</keyword>
<dbReference type="RefSeq" id="XP_045030688.1">
    <property type="nucleotide sequence ID" value="XM_045174753.1"/>
</dbReference>
<dbReference type="AlphaFoldDB" id="A0A0P4XVD4"/>
<keyword evidence="3" id="KW-0812">Transmembrane</keyword>
<feature type="region of interest" description="Disordered" evidence="2">
    <location>
        <begin position="273"/>
        <end position="326"/>
    </location>
</feature>
<organism evidence="4">
    <name type="scientific">Daphnia magna</name>
    <dbReference type="NCBI Taxonomy" id="35525"/>
    <lineage>
        <taxon>Eukaryota</taxon>
        <taxon>Metazoa</taxon>
        <taxon>Ecdysozoa</taxon>
        <taxon>Arthropoda</taxon>
        <taxon>Crustacea</taxon>
        <taxon>Branchiopoda</taxon>
        <taxon>Diplostraca</taxon>
        <taxon>Cladocera</taxon>
        <taxon>Anomopoda</taxon>
        <taxon>Daphniidae</taxon>
        <taxon>Daphnia</taxon>
    </lineage>
</organism>
<evidence type="ECO:0000313" key="4">
    <source>
        <dbReference type="EMBL" id="JAI84909.1"/>
    </source>
</evidence>
<reference evidence="4" key="2">
    <citation type="submission" date="2015-10" db="EMBL/GenBank/DDBJ databases">
        <authorList>
            <person name="Gilbert D.G."/>
        </authorList>
    </citation>
    <scope>NUCLEOTIDE SEQUENCE</scope>
</reference>
<feature type="compositionally biased region" description="Basic and acidic residues" evidence="2">
    <location>
        <begin position="208"/>
        <end position="219"/>
    </location>
</feature>
<dbReference type="GO" id="GO:0062129">
    <property type="term" value="C:chitin-based extracellular matrix"/>
    <property type="evidence" value="ECO:0007669"/>
    <property type="project" value="TreeGrafter"/>
</dbReference>
<feature type="transmembrane region" description="Helical" evidence="3">
    <location>
        <begin position="56"/>
        <end position="75"/>
    </location>
</feature>
<feature type="compositionally biased region" description="Polar residues" evidence="2">
    <location>
        <begin position="308"/>
        <end position="326"/>
    </location>
</feature>
<name>A0A0P4XVD4_9CRUS</name>
<evidence type="ECO:0000256" key="1">
    <source>
        <dbReference type="PROSITE-ProRule" id="PRU00497"/>
    </source>
</evidence>
<reference evidence="4" key="1">
    <citation type="submission" date="2015-10" db="EMBL/GenBank/DDBJ databases">
        <title>Daphnia magna gene sets from two clonal populations assembled and annotated with EvidentialGene.</title>
        <authorList>
            <person name="Gilbert D."/>
            <person name="Podicheti R."/>
            <person name="Orsini L."/>
            <person name="Colbourne J."/>
            <person name="Pfrender M."/>
        </authorList>
    </citation>
    <scope>NUCLEOTIDE SEQUENCE</scope>
</reference>
<dbReference type="EMBL" id="GDIP01235443">
    <property type="protein sequence ID" value="JAI87958.1"/>
    <property type="molecule type" value="Transcribed_RNA"/>
</dbReference>